<keyword evidence="2" id="KW-1185">Reference proteome</keyword>
<dbReference type="EMBL" id="JAYMYQ010000004">
    <property type="protein sequence ID" value="KAK7340292.1"/>
    <property type="molecule type" value="Genomic_DNA"/>
</dbReference>
<proteinExistence type="predicted"/>
<evidence type="ECO:0000313" key="2">
    <source>
        <dbReference type="Proteomes" id="UP001367508"/>
    </source>
</evidence>
<organism evidence="1 2">
    <name type="scientific">Canavalia gladiata</name>
    <name type="common">Sword bean</name>
    <name type="synonym">Dolichos gladiatus</name>
    <dbReference type="NCBI Taxonomy" id="3824"/>
    <lineage>
        <taxon>Eukaryota</taxon>
        <taxon>Viridiplantae</taxon>
        <taxon>Streptophyta</taxon>
        <taxon>Embryophyta</taxon>
        <taxon>Tracheophyta</taxon>
        <taxon>Spermatophyta</taxon>
        <taxon>Magnoliopsida</taxon>
        <taxon>eudicotyledons</taxon>
        <taxon>Gunneridae</taxon>
        <taxon>Pentapetalae</taxon>
        <taxon>rosids</taxon>
        <taxon>fabids</taxon>
        <taxon>Fabales</taxon>
        <taxon>Fabaceae</taxon>
        <taxon>Papilionoideae</taxon>
        <taxon>50 kb inversion clade</taxon>
        <taxon>NPAAA clade</taxon>
        <taxon>indigoferoid/millettioid clade</taxon>
        <taxon>Phaseoleae</taxon>
        <taxon>Canavalia</taxon>
    </lineage>
</organism>
<dbReference type="AlphaFoldDB" id="A0AAN9QLW6"/>
<name>A0AAN9QLW6_CANGL</name>
<accession>A0AAN9QLW6</accession>
<gene>
    <name evidence="1" type="ORF">VNO77_20994</name>
</gene>
<evidence type="ECO:0000313" key="1">
    <source>
        <dbReference type="EMBL" id="KAK7340292.1"/>
    </source>
</evidence>
<dbReference type="Proteomes" id="UP001367508">
    <property type="component" value="Unassembled WGS sequence"/>
</dbReference>
<reference evidence="1 2" key="1">
    <citation type="submission" date="2024-01" db="EMBL/GenBank/DDBJ databases">
        <title>The genomes of 5 underutilized Papilionoideae crops provide insights into root nodulation and disease resistanc.</title>
        <authorList>
            <person name="Jiang F."/>
        </authorList>
    </citation>
    <scope>NUCLEOTIDE SEQUENCE [LARGE SCALE GENOMIC DNA]</scope>
    <source>
        <strain evidence="1">LVBAO_FW01</strain>
        <tissue evidence="1">Leaves</tissue>
    </source>
</reference>
<sequence length="84" mass="9424">MLTDNGGGTNAMTHANCDIAYSFGRRQPWLPEEVVVSGDYSFQHSSLSLSEKIRWMDGGRRWPPPLIVTAGMGDEREGMFPMFE</sequence>
<protein>
    <submittedName>
        <fullName evidence="1">Uncharacterized protein</fullName>
    </submittedName>
</protein>
<comment type="caution">
    <text evidence="1">The sequence shown here is derived from an EMBL/GenBank/DDBJ whole genome shotgun (WGS) entry which is preliminary data.</text>
</comment>